<comment type="caution">
    <text evidence="1">The sequence shown here is derived from an EMBL/GenBank/DDBJ whole genome shotgun (WGS) entry which is preliminary data.</text>
</comment>
<dbReference type="EMBL" id="DSRU01000158">
    <property type="protein sequence ID" value="HFM98226.1"/>
    <property type="molecule type" value="Genomic_DNA"/>
</dbReference>
<sequence>MRRLLIGSLSLTGLTLGGVVFAAGYPIPKELLHPTITCPTSQFLVAQGVQLLETQRWQNGVVILYSATCPSRRHKGSDRVMAYRILRRDGMNWFAEGSDAHKVKSKPTGKQLIQHNVSYTQDPNGSPYTVLYGQVYASKVTAIEVVFDNGKTVRTNSSSGLFSLVVPQVLRVCEVRMLGADNQILGIEGNINHSKFAHFRRVRTCPPVSRLV</sequence>
<organism evidence="1">
    <name type="scientific">Oscillatoriales cyanobacterium SpSt-418</name>
    <dbReference type="NCBI Taxonomy" id="2282169"/>
    <lineage>
        <taxon>Bacteria</taxon>
        <taxon>Bacillati</taxon>
        <taxon>Cyanobacteriota</taxon>
        <taxon>Cyanophyceae</taxon>
        <taxon>Oscillatoriophycideae</taxon>
        <taxon>Oscillatoriales</taxon>
    </lineage>
</organism>
<accession>A0A7C3KDS8</accession>
<reference evidence="1" key="1">
    <citation type="journal article" date="2020" name="mSystems">
        <title>Genome- and Community-Level Interaction Insights into Carbon Utilization and Element Cycling Functions of Hydrothermarchaeota in Hydrothermal Sediment.</title>
        <authorList>
            <person name="Zhou Z."/>
            <person name="Liu Y."/>
            <person name="Xu W."/>
            <person name="Pan J."/>
            <person name="Luo Z.H."/>
            <person name="Li M."/>
        </authorList>
    </citation>
    <scope>NUCLEOTIDE SEQUENCE [LARGE SCALE GENOMIC DNA]</scope>
    <source>
        <strain evidence="1">SpSt-418</strain>
    </source>
</reference>
<dbReference type="AlphaFoldDB" id="A0A7C3KDS8"/>
<gene>
    <name evidence="1" type="ORF">ENR64_10815</name>
</gene>
<proteinExistence type="predicted"/>
<name>A0A7C3KDS8_9CYAN</name>
<protein>
    <submittedName>
        <fullName evidence="1">Uncharacterized protein</fullName>
    </submittedName>
</protein>
<evidence type="ECO:0000313" key="1">
    <source>
        <dbReference type="EMBL" id="HFM98226.1"/>
    </source>
</evidence>